<feature type="transmembrane region" description="Helical" evidence="5">
    <location>
        <begin position="93"/>
        <end position="111"/>
    </location>
</feature>
<accession>A0ABP0M8D2</accession>
<evidence type="ECO:0000256" key="2">
    <source>
        <dbReference type="ARBA" id="ARBA00022771"/>
    </source>
</evidence>
<evidence type="ECO:0000256" key="1">
    <source>
        <dbReference type="ARBA" id="ARBA00022723"/>
    </source>
</evidence>
<keyword evidence="5" id="KW-0812">Transmembrane</keyword>
<evidence type="ECO:0000256" key="5">
    <source>
        <dbReference type="SAM" id="Phobius"/>
    </source>
</evidence>
<gene>
    <name evidence="7" type="ORF">SCF082_LOCUS26387</name>
</gene>
<dbReference type="Pfam" id="PF13639">
    <property type="entry name" value="zf-RING_2"/>
    <property type="match status" value="1"/>
</dbReference>
<dbReference type="PROSITE" id="PS50089">
    <property type="entry name" value="ZF_RING_2"/>
    <property type="match status" value="1"/>
</dbReference>
<keyword evidence="5" id="KW-1133">Transmembrane helix</keyword>
<comment type="caution">
    <text evidence="7">The sequence shown here is derived from an EMBL/GenBank/DDBJ whole genome shotgun (WGS) entry which is preliminary data.</text>
</comment>
<evidence type="ECO:0000259" key="6">
    <source>
        <dbReference type="PROSITE" id="PS50089"/>
    </source>
</evidence>
<proteinExistence type="predicted"/>
<dbReference type="InterPro" id="IPR001841">
    <property type="entry name" value="Znf_RING"/>
</dbReference>
<evidence type="ECO:0000313" key="7">
    <source>
        <dbReference type="EMBL" id="CAK9046997.1"/>
    </source>
</evidence>
<dbReference type="InterPro" id="IPR013083">
    <property type="entry name" value="Znf_RING/FYVE/PHD"/>
</dbReference>
<feature type="domain" description="RING-type" evidence="6">
    <location>
        <begin position="192"/>
        <end position="240"/>
    </location>
</feature>
<dbReference type="Gene3D" id="3.30.40.10">
    <property type="entry name" value="Zinc/RING finger domain, C3HC4 (zinc finger)"/>
    <property type="match status" value="1"/>
</dbReference>
<dbReference type="PROSITE" id="PS00518">
    <property type="entry name" value="ZF_RING_1"/>
    <property type="match status" value="1"/>
</dbReference>
<keyword evidence="8" id="KW-1185">Reference proteome</keyword>
<sequence length="247" mass="27386">MAGLAGLVPLAFNLDDETPAFLLDSEAERLESFSDRESTEGRPGAFCCLAWEWLDASLPESVYKLEVLRVVLAILLGIVLVGVPIVLQDFPEPQALSFFAIIGLYVAWALVQNKLVRIYSSSTRPTQVGRIWAQLTAEQVDHLGSHNDLGEFYFQVWQVTRPRRRRRSPAAVSVRDMVGVQVLSPLRSVTSCCCCYQDFAEAEPENPAIVLQCGHMFCLNCIACWSSSGRSNSGTCPVCRYDFSAEL</sequence>
<feature type="transmembrane region" description="Helical" evidence="5">
    <location>
        <begin position="67"/>
        <end position="87"/>
    </location>
</feature>
<evidence type="ECO:0000256" key="3">
    <source>
        <dbReference type="ARBA" id="ARBA00022833"/>
    </source>
</evidence>
<name>A0ABP0M8D2_9DINO</name>
<dbReference type="EMBL" id="CAXAMM010020001">
    <property type="protein sequence ID" value="CAK9046997.1"/>
    <property type="molecule type" value="Genomic_DNA"/>
</dbReference>
<keyword evidence="3" id="KW-0862">Zinc</keyword>
<organism evidence="7 8">
    <name type="scientific">Durusdinium trenchii</name>
    <dbReference type="NCBI Taxonomy" id="1381693"/>
    <lineage>
        <taxon>Eukaryota</taxon>
        <taxon>Sar</taxon>
        <taxon>Alveolata</taxon>
        <taxon>Dinophyceae</taxon>
        <taxon>Suessiales</taxon>
        <taxon>Symbiodiniaceae</taxon>
        <taxon>Durusdinium</taxon>
    </lineage>
</organism>
<evidence type="ECO:0000256" key="4">
    <source>
        <dbReference type="PROSITE-ProRule" id="PRU00175"/>
    </source>
</evidence>
<reference evidence="7 8" key="1">
    <citation type="submission" date="2024-02" db="EMBL/GenBank/DDBJ databases">
        <authorList>
            <person name="Chen Y."/>
            <person name="Shah S."/>
            <person name="Dougan E. K."/>
            <person name="Thang M."/>
            <person name="Chan C."/>
        </authorList>
    </citation>
    <scope>NUCLEOTIDE SEQUENCE [LARGE SCALE GENOMIC DNA]</scope>
</reference>
<evidence type="ECO:0000313" key="8">
    <source>
        <dbReference type="Proteomes" id="UP001642464"/>
    </source>
</evidence>
<dbReference type="InterPro" id="IPR017907">
    <property type="entry name" value="Znf_RING_CS"/>
</dbReference>
<dbReference type="SUPFAM" id="SSF57850">
    <property type="entry name" value="RING/U-box"/>
    <property type="match status" value="1"/>
</dbReference>
<keyword evidence="1" id="KW-0479">Metal-binding</keyword>
<dbReference type="Proteomes" id="UP001642464">
    <property type="component" value="Unassembled WGS sequence"/>
</dbReference>
<keyword evidence="5" id="KW-0472">Membrane</keyword>
<keyword evidence="2 4" id="KW-0863">Zinc-finger</keyword>
<dbReference type="SMART" id="SM00184">
    <property type="entry name" value="RING"/>
    <property type="match status" value="1"/>
</dbReference>
<protein>
    <submittedName>
        <fullName evidence="7">RING finger protein 141</fullName>
    </submittedName>
</protein>